<feature type="transmembrane region" description="Helical" evidence="1">
    <location>
        <begin position="121"/>
        <end position="143"/>
    </location>
</feature>
<dbReference type="InterPro" id="IPR058581">
    <property type="entry name" value="TM_HPP"/>
</dbReference>
<keyword evidence="1" id="KW-0472">Membrane</keyword>
<name>A0ABX2RFY2_9THEO</name>
<dbReference type="PANTHER" id="PTHR33741:SF5">
    <property type="entry name" value="TRANSMEMBRANE PROTEIN DDB_G0269096-RELATED"/>
    <property type="match status" value="1"/>
</dbReference>
<gene>
    <name evidence="3" type="ORF">HDG70_002548</name>
</gene>
<keyword evidence="1" id="KW-1133">Transmembrane helix</keyword>
<feature type="transmembrane region" description="Helical" evidence="1">
    <location>
        <begin position="68"/>
        <end position="101"/>
    </location>
</feature>
<dbReference type="PANTHER" id="PTHR33741">
    <property type="entry name" value="TRANSMEMBRANE PROTEIN DDB_G0269096-RELATED"/>
    <property type="match status" value="1"/>
</dbReference>
<reference evidence="3 4" key="1">
    <citation type="submission" date="2020-07" db="EMBL/GenBank/DDBJ databases">
        <title>Genomic Encyclopedia of Type Strains, Phase III (KMG-III): the genomes of soil and plant-associated and newly described type strains.</title>
        <authorList>
            <person name="Whitman W."/>
        </authorList>
    </citation>
    <scope>NUCLEOTIDE SEQUENCE [LARGE SCALE GENOMIC DNA]</scope>
    <source>
        <strain evidence="3 4">DSM 11255</strain>
    </source>
</reference>
<feature type="transmembrane region" description="Helical" evidence="1">
    <location>
        <begin position="12"/>
        <end position="32"/>
    </location>
</feature>
<keyword evidence="4" id="KW-1185">Reference proteome</keyword>
<dbReference type="Pfam" id="PF04982">
    <property type="entry name" value="TM_HPP"/>
    <property type="match status" value="1"/>
</dbReference>
<comment type="caution">
    <text evidence="3">The sequence shown here is derived from an EMBL/GenBank/DDBJ whole genome shotgun (WGS) entry which is preliminary data.</text>
</comment>
<dbReference type="EMBL" id="JACCBS010000003">
    <property type="protein sequence ID" value="NYE58797.1"/>
    <property type="molecule type" value="Genomic_DNA"/>
</dbReference>
<accession>A0ABX2RFY2</accession>
<evidence type="ECO:0000256" key="1">
    <source>
        <dbReference type="SAM" id="Phobius"/>
    </source>
</evidence>
<keyword evidence="1" id="KW-0812">Transmembrane</keyword>
<proteinExistence type="predicted"/>
<evidence type="ECO:0000259" key="2">
    <source>
        <dbReference type="Pfam" id="PF04982"/>
    </source>
</evidence>
<evidence type="ECO:0000313" key="3">
    <source>
        <dbReference type="EMBL" id="NYE58797.1"/>
    </source>
</evidence>
<dbReference type="InterPro" id="IPR007065">
    <property type="entry name" value="HPP"/>
</dbReference>
<sequence>MRERKDKLKKMFWTIIGSFFGIGAISFLAFIYKLPLLLPSLGATAVILFSAYESPFARPKSVLGGHIISATVGVFIAHLAGSNWWSIALGVTLAIGAMIHFKTLHPPGGATAFMAVYNAPGWWFILAPVAAGATLLLLIAALVKKLEQLRFF</sequence>
<feature type="domain" description="HPP transmembrane region" evidence="2">
    <location>
        <begin position="5"/>
        <end position="147"/>
    </location>
</feature>
<protein>
    <submittedName>
        <fullName evidence="3">CBS-domain-containing membrane protein</fullName>
    </submittedName>
</protein>
<dbReference type="Proteomes" id="UP000604066">
    <property type="component" value="Unassembled WGS sequence"/>
</dbReference>
<organism evidence="3 4">
    <name type="scientific">Carboxydothermus ferrireducens DSM 11255</name>
    <dbReference type="NCBI Taxonomy" id="1119529"/>
    <lineage>
        <taxon>Bacteria</taxon>
        <taxon>Bacillati</taxon>
        <taxon>Bacillota</taxon>
        <taxon>Clostridia</taxon>
        <taxon>Thermoanaerobacterales</taxon>
        <taxon>Thermoanaerobacteraceae</taxon>
        <taxon>Carboxydothermus</taxon>
    </lineage>
</organism>
<dbReference type="RefSeq" id="WP_051250172.1">
    <property type="nucleotide sequence ID" value="NZ_ATYG01000012.1"/>
</dbReference>
<evidence type="ECO:0000313" key="4">
    <source>
        <dbReference type="Proteomes" id="UP000604066"/>
    </source>
</evidence>